<keyword evidence="2" id="KW-1185">Reference proteome</keyword>
<gene>
    <name evidence="1" type="ORF">UAU_01339</name>
</gene>
<comment type="caution">
    <text evidence="1">The sequence shown here is derived from an EMBL/GenBank/DDBJ whole genome shotgun (WGS) entry which is preliminary data.</text>
</comment>
<dbReference type="AlphaFoldDB" id="R2QFT7"/>
<accession>R2QFT7</accession>
<proteinExistence type="predicted"/>
<dbReference type="HOGENOM" id="CLU_094517_0_0_9"/>
<organism evidence="1 2">
    <name type="scientific">Enterococcus pallens ATCC BAA-351</name>
    <dbReference type="NCBI Taxonomy" id="1158607"/>
    <lineage>
        <taxon>Bacteria</taxon>
        <taxon>Bacillati</taxon>
        <taxon>Bacillota</taxon>
        <taxon>Bacilli</taxon>
        <taxon>Lactobacillales</taxon>
        <taxon>Enterococcaceae</taxon>
        <taxon>Enterococcus</taxon>
    </lineage>
</organism>
<protein>
    <submittedName>
        <fullName evidence="1">Uncharacterized protein</fullName>
    </submittedName>
</protein>
<dbReference type="Proteomes" id="UP000013782">
    <property type="component" value="Unassembled WGS sequence"/>
</dbReference>
<sequence>MYKPNSLFELLNETDLSLNTNTFPENHALSLIFPVPDRNESILFFQNIQHHQPNQTLTTLQKHAKTMNFLDYSALARALRRFDCFSKRNNPMASLSSVLFPLGQPQHSPWINPADIEELKEEAGFTYIQLVNGSTLRTTLTTRTIRNRSEEALSLLSLLERDYLQSSASSPLALLQLPDTPFLRSLSKRAMLEAFPLPIGALKEAYEKEHALQTFLHLGHSLDPAEWNYETFSELLTTLLT</sequence>
<evidence type="ECO:0000313" key="1">
    <source>
        <dbReference type="EMBL" id="EOH95377.1"/>
    </source>
</evidence>
<reference evidence="1 2" key="1">
    <citation type="submission" date="2013-02" db="EMBL/GenBank/DDBJ databases">
        <title>The Genome Sequence of Enterococcus pallens BAA-351.</title>
        <authorList>
            <consortium name="The Broad Institute Genome Sequencing Platform"/>
            <consortium name="The Broad Institute Genome Sequencing Center for Infectious Disease"/>
            <person name="Earl A.M."/>
            <person name="Gilmore M.S."/>
            <person name="Lebreton F."/>
            <person name="Walker B."/>
            <person name="Young S.K."/>
            <person name="Zeng Q."/>
            <person name="Gargeya S."/>
            <person name="Fitzgerald M."/>
            <person name="Haas B."/>
            <person name="Abouelleil A."/>
            <person name="Alvarado L."/>
            <person name="Arachchi H.M."/>
            <person name="Berlin A.M."/>
            <person name="Chapman S.B."/>
            <person name="Dewar J."/>
            <person name="Goldberg J."/>
            <person name="Griggs A."/>
            <person name="Gujja S."/>
            <person name="Hansen M."/>
            <person name="Howarth C."/>
            <person name="Imamovic A."/>
            <person name="Larimer J."/>
            <person name="McCowan C."/>
            <person name="Murphy C."/>
            <person name="Neiman D."/>
            <person name="Pearson M."/>
            <person name="Priest M."/>
            <person name="Roberts A."/>
            <person name="Saif S."/>
            <person name="Shea T."/>
            <person name="Sisk P."/>
            <person name="Sykes S."/>
            <person name="Wortman J."/>
            <person name="Nusbaum C."/>
            <person name="Birren B."/>
        </authorList>
    </citation>
    <scope>NUCLEOTIDE SEQUENCE [LARGE SCALE GENOMIC DNA]</scope>
    <source>
        <strain evidence="1 2">ATCC BAA-351</strain>
    </source>
</reference>
<name>R2QFT7_9ENTE</name>
<evidence type="ECO:0000313" key="2">
    <source>
        <dbReference type="Proteomes" id="UP000013782"/>
    </source>
</evidence>
<dbReference type="PATRIC" id="fig|1158607.3.peg.1324"/>
<dbReference type="eggNOG" id="ENOG5032DHS">
    <property type="taxonomic scope" value="Bacteria"/>
</dbReference>
<dbReference type="RefSeq" id="WP_010756369.1">
    <property type="nucleotide sequence ID" value="NZ_ASWD01000002.1"/>
</dbReference>
<dbReference type="OrthoDB" id="2193581at2"/>
<dbReference type="EMBL" id="AJAQ01000011">
    <property type="protein sequence ID" value="EOH95377.1"/>
    <property type="molecule type" value="Genomic_DNA"/>
</dbReference>